<dbReference type="GO" id="GO:0004345">
    <property type="term" value="F:glucose-6-phosphate dehydrogenase activity"/>
    <property type="evidence" value="ECO:0007669"/>
    <property type="project" value="InterPro"/>
</dbReference>
<evidence type="ECO:0000256" key="5">
    <source>
        <dbReference type="ARBA" id="ARBA00023002"/>
    </source>
</evidence>
<dbReference type="InterPro" id="IPR022674">
    <property type="entry name" value="G6P_DH_NAD-bd"/>
</dbReference>
<dbReference type="HAMAP" id="MF_00966">
    <property type="entry name" value="G6PD"/>
    <property type="match status" value="1"/>
</dbReference>
<dbReference type="InterPro" id="IPR019796">
    <property type="entry name" value="G6P_DH_AS"/>
</dbReference>
<dbReference type="InterPro" id="IPR022675">
    <property type="entry name" value="G6P_DH_C"/>
</dbReference>
<evidence type="ECO:0000313" key="9">
    <source>
        <dbReference type="EMBL" id="KKN40043.1"/>
    </source>
</evidence>
<reference evidence="9" key="1">
    <citation type="journal article" date="2015" name="Nature">
        <title>Complex archaea that bridge the gap between prokaryotes and eukaryotes.</title>
        <authorList>
            <person name="Spang A."/>
            <person name="Saw J.H."/>
            <person name="Jorgensen S.L."/>
            <person name="Zaremba-Niedzwiedzka K."/>
            <person name="Martijn J."/>
            <person name="Lind A.E."/>
            <person name="van Eijk R."/>
            <person name="Schleper C."/>
            <person name="Guy L."/>
            <person name="Ettema T.J."/>
        </authorList>
    </citation>
    <scope>NUCLEOTIDE SEQUENCE</scope>
</reference>
<dbReference type="PIRSF" id="PIRSF000110">
    <property type="entry name" value="G6PD"/>
    <property type="match status" value="1"/>
</dbReference>
<keyword evidence="5" id="KW-0560">Oxidoreductase</keyword>
<dbReference type="GO" id="GO:0050661">
    <property type="term" value="F:NADP binding"/>
    <property type="evidence" value="ECO:0007669"/>
    <property type="project" value="InterPro"/>
</dbReference>
<evidence type="ECO:0000259" key="7">
    <source>
        <dbReference type="Pfam" id="PF00479"/>
    </source>
</evidence>
<dbReference type="EMBL" id="LAZR01001729">
    <property type="protein sequence ID" value="KKN40043.1"/>
    <property type="molecule type" value="Genomic_DNA"/>
</dbReference>
<evidence type="ECO:0000259" key="8">
    <source>
        <dbReference type="Pfam" id="PF02781"/>
    </source>
</evidence>
<accession>A0A0F9TEY1</accession>
<comment type="similarity">
    <text evidence="2">Belongs to the glucose-6-phosphate dehydrogenase family.</text>
</comment>
<dbReference type="Gene3D" id="3.40.50.720">
    <property type="entry name" value="NAD(P)-binding Rossmann-like Domain"/>
    <property type="match status" value="1"/>
</dbReference>
<evidence type="ECO:0000256" key="4">
    <source>
        <dbReference type="ARBA" id="ARBA00022857"/>
    </source>
</evidence>
<comment type="caution">
    <text evidence="9">The sequence shown here is derived from an EMBL/GenBank/DDBJ whole genome shotgun (WGS) entry which is preliminary data.</text>
</comment>
<dbReference type="InterPro" id="IPR001282">
    <property type="entry name" value="G6P_DH"/>
</dbReference>
<protein>
    <recommendedName>
        <fullName evidence="10">Glucose-6-phosphate dehydrogenase C-terminal domain-containing protein</fullName>
    </recommendedName>
</protein>
<dbReference type="GO" id="GO:0009051">
    <property type="term" value="P:pentose-phosphate shunt, oxidative branch"/>
    <property type="evidence" value="ECO:0007669"/>
    <property type="project" value="TreeGrafter"/>
</dbReference>
<dbReference type="SUPFAM" id="SSF51735">
    <property type="entry name" value="NAD(P)-binding Rossmann-fold domains"/>
    <property type="match status" value="1"/>
</dbReference>
<dbReference type="PANTHER" id="PTHR23429:SF0">
    <property type="entry name" value="GLUCOSE-6-PHOSPHATE 1-DEHYDROGENASE"/>
    <property type="match status" value="1"/>
</dbReference>
<organism evidence="9">
    <name type="scientific">marine sediment metagenome</name>
    <dbReference type="NCBI Taxonomy" id="412755"/>
    <lineage>
        <taxon>unclassified sequences</taxon>
        <taxon>metagenomes</taxon>
        <taxon>ecological metagenomes</taxon>
    </lineage>
</organism>
<dbReference type="UniPathway" id="UPA00115"/>
<comment type="pathway">
    <text evidence="1">Carbohydrate degradation; pentose phosphate pathway; D-ribulose 5-phosphate from D-glucose 6-phosphate (oxidative stage): step 1/3.</text>
</comment>
<dbReference type="SUPFAM" id="SSF55347">
    <property type="entry name" value="Glyceraldehyde-3-phosphate dehydrogenase-like, C-terminal domain"/>
    <property type="match status" value="1"/>
</dbReference>
<keyword evidence="4" id="KW-0521">NADP</keyword>
<dbReference type="GO" id="GO:0005829">
    <property type="term" value="C:cytosol"/>
    <property type="evidence" value="ECO:0007669"/>
    <property type="project" value="TreeGrafter"/>
</dbReference>
<name>A0A0F9TEY1_9ZZZZ</name>
<feature type="domain" description="Glucose-6-phosphate dehydrogenase NAD-binding" evidence="7">
    <location>
        <begin position="16"/>
        <end position="194"/>
    </location>
</feature>
<dbReference type="InterPro" id="IPR036291">
    <property type="entry name" value="NAD(P)-bd_dom_sf"/>
</dbReference>
<dbReference type="AlphaFoldDB" id="A0A0F9TEY1"/>
<keyword evidence="6" id="KW-0119">Carbohydrate metabolism</keyword>
<dbReference type="NCBIfam" id="TIGR00871">
    <property type="entry name" value="zwf"/>
    <property type="match status" value="1"/>
</dbReference>
<dbReference type="GO" id="GO:0006006">
    <property type="term" value="P:glucose metabolic process"/>
    <property type="evidence" value="ECO:0007669"/>
    <property type="project" value="UniProtKB-KW"/>
</dbReference>
<dbReference type="Pfam" id="PF02781">
    <property type="entry name" value="G6PD_C"/>
    <property type="match status" value="1"/>
</dbReference>
<dbReference type="PROSITE" id="PS00069">
    <property type="entry name" value="G6P_DEHYDROGENASE"/>
    <property type="match status" value="1"/>
</dbReference>
<dbReference type="Gene3D" id="3.30.360.10">
    <property type="entry name" value="Dihydrodipicolinate Reductase, domain 2"/>
    <property type="match status" value="1"/>
</dbReference>
<evidence type="ECO:0000256" key="6">
    <source>
        <dbReference type="ARBA" id="ARBA00023277"/>
    </source>
</evidence>
<gene>
    <name evidence="9" type="ORF">LCGC14_0737370</name>
</gene>
<evidence type="ECO:0008006" key="10">
    <source>
        <dbReference type="Google" id="ProtNLM"/>
    </source>
</evidence>
<evidence type="ECO:0000256" key="1">
    <source>
        <dbReference type="ARBA" id="ARBA00004937"/>
    </source>
</evidence>
<dbReference type="PRINTS" id="PR00079">
    <property type="entry name" value="G6PDHDRGNASE"/>
</dbReference>
<keyword evidence="3" id="KW-0313">Glucose metabolism</keyword>
<dbReference type="Pfam" id="PF00479">
    <property type="entry name" value="G6PD_N"/>
    <property type="match status" value="1"/>
</dbReference>
<feature type="domain" description="Glucose-6-phosphate dehydrogenase C-terminal" evidence="8">
    <location>
        <begin position="196"/>
        <end position="488"/>
    </location>
</feature>
<proteinExistence type="inferred from homology"/>
<dbReference type="PANTHER" id="PTHR23429">
    <property type="entry name" value="GLUCOSE-6-PHOSPHATE 1-DEHYDROGENASE G6PD"/>
    <property type="match status" value="1"/>
</dbReference>
<evidence type="ECO:0000256" key="3">
    <source>
        <dbReference type="ARBA" id="ARBA00022526"/>
    </source>
</evidence>
<sequence length="499" mass="57259">MGKTDGISQIENVVFVIFGATGDLTKRKLIPALYHLYAKEIIKNKVPIVCVARSIIVKDEFVKLLNLNEFVPHSKQKTLSKFLRQISYYPIDIRKIKNNSNLAEFICGIDRKYDCQGNKIFYLALPPPIFQPAVNIIQSGNLLKGNGWKRVVFEKPFGYGLASARELNECIRSVFKEEDIYRIDHYLGKESVQNILALRFANSIFEQIWSSQFIDHVQVTVAEKIGVETRGGYYDRAGAIRDMVQNHLLQVLSLVSMEPPESLSPDHVRDEKVKVLRALERIQPGEVAIGQYGEGLIDHDKVFPYRKEMLVSPDSQTETYAALKVGINNKRWKGVPFYLRTGKRLEVSYAEIDLVLKNVSSSLFYKRGRNALPNVISIRIQPDEGVAIRFNAKYPGYEMKLHPASMEFCHSCQFDMNSPKAYETLLYEIILGDQMLFTRWDGVEASWKYIEPVLRIVRNKKKEFPNYRAGSFGPEEGERLIKRDGREWCMPRKMGSVPD</sequence>
<evidence type="ECO:0000256" key="2">
    <source>
        <dbReference type="ARBA" id="ARBA00009975"/>
    </source>
</evidence>